<dbReference type="EMBL" id="JBKBDD010000018">
    <property type="protein sequence ID" value="MFN6547965.1"/>
    <property type="molecule type" value="Genomic_DNA"/>
</dbReference>
<protein>
    <submittedName>
        <fullName evidence="1">Uncharacterized protein</fullName>
    </submittedName>
</protein>
<dbReference type="RefSeq" id="WP_345979063.1">
    <property type="nucleotide sequence ID" value="NZ_JBKBDD010000018.1"/>
</dbReference>
<comment type="caution">
    <text evidence="1">The sequence shown here is derived from an EMBL/GenBank/DDBJ whole genome shotgun (WGS) entry which is preliminary data.</text>
</comment>
<accession>A0ABW9LK35</accession>
<evidence type="ECO:0000313" key="1">
    <source>
        <dbReference type="EMBL" id="MFN6547965.1"/>
    </source>
</evidence>
<reference evidence="1 2" key="1">
    <citation type="submission" date="2024-12" db="EMBL/GenBank/DDBJ databases">
        <title>The coexistence of Mycolicibacterium septicum and Mycolicibacterium nivoides in clinical samples.</title>
        <authorList>
            <person name="Wang C."/>
            <person name="Feng Y."/>
            <person name="Zong Z."/>
        </authorList>
    </citation>
    <scope>NUCLEOTIDE SEQUENCE [LARGE SCALE GENOMIC DNA]</scope>
    <source>
        <strain evidence="1 2">120309</strain>
    </source>
</reference>
<evidence type="ECO:0000313" key="2">
    <source>
        <dbReference type="Proteomes" id="UP001635816"/>
    </source>
</evidence>
<dbReference type="Proteomes" id="UP001635816">
    <property type="component" value="Unassembled WGS sequence"/>
</dbReference>
<gene>
    <name evidence="1" type="ORF">ACK4CT_32705</name>
</gene>
<name>A0ABW9LK35_9MYCO</name>
<sequence>MSVPSDILVLKTSLETREDRVDAVFACAQAAFDGAVADCGAGGGSL</sequence>
<keyword evidence="2" id="KW-1185">Reference proteome</keyword>
<proteinExistence type="predicted"/>
<organism evidence="1 2">
    <name type="scientific">Mycolicibacterium nivoides</name>
    <dbReference type="NCBI Taxonomy" id="2487344"/>
    <lineage>
        <taxon>Bacteria</taxon>
        <taxon>Bacillati</taxon>
        <taxon>Actinomycetota</taxon>
        <taxon>Actinomycetes</taxon>
        <taxon>Mycobacteriales</taxon>
        <taxon>Mycobacteriaceae</taxon>
        <taxon>Mycolicibacterium</taxon>
    </lineage>
</organism>